<gene>
    <name evidence="3" type="ORF">CARN2_1820</name>
</gene>
<evidence type="ECO:0000313" key="3">
    <source>
        <dbReference type="EMBL" id="CBH95557.1"/>
    </source>
</evidence>
<reference evidence="3" key="1">
    <citation type="submission" date="2009-10" db="EMBL/GenBank/DDBJ databases">
        <title>Diversity of trophic interactions inside an arsenic-rich microbial ecosystem.</title>
        <authorList>
            <person name="Bertin P.N."/>
            <person name="Heinrich-Salmeron A."/>
            <person name="Pelletier E."/>
            <person name="Goulhen-Chollet F."/>
            <person name="Arsene-Ploetze F."/>
            <person name="Gallien S."/>
            <person name="Calteau A."/>
            <person name="Vallenet D."/>
            <person name="Casiot C."/>
            <person name="Chane-Woon-Ming B."/>
            <person name="Giloteaux L."/>
            <person name="Barakat M."/>
            <person name="Bonnefoy V."/>
            <person name="Bruneel O."/>
            <person name="Chandler M."/>
            <person name="Cleiss J."/>
            <person name="Duran R."/>
            <person name="Elbaz-Poulichet F."/>
            <person name="Fonknechten N."/>
            <person name="Lauga B."/>
            <person name="Mornico D."/>
            <person name="Ortet P."/>
            <person name="Schaeffer C."/>
            <person name="Siguier P."/>
            <person name="Alexander Thil Smith A."/>
            <person name="Van Dorsselaer A."/>
            <person name="Weissenbach J."/>
            <person name="Medigue C."/>
            <person name="Le Paslier D."/>
        </authorList>
    </citation>
    <scope>NUCLEOTIDE SEQUENCE</scope>
</reference>
<keyword evidence="1" id="KW-0812">Transmembrane</keyword>
<protein>
    <submittedName>
        <fullName evidence="3">Putative Acid phosphatase/vanadium-dependent haloperoxidase</fullName>
    </submittedName>
</protein>
<dbReference type="EMBL" id="CABM01000008">
    <property type="protein sequence ID" value="CBH95557.1"/>
    <property type="molecule type" value="Genomic_DNA"/>
</dbReference>
<keyword evidence="3" id="KW-0560">Oxidoreductase</keyword>
<dbReference type="Pfam" id="PF01569">
    <property type="entry name" value="PAP2"/>
    <property type="match status" value="1"/>
</dbReference>
<dbReference type="GO" id="GO:0004601">
    <property type="term" value="F:peroxidase activity"/>
    <property type="evidence" value="ECO:0007669"/>
    <property type="project" value="UniProtKB-KW"/>
</dbReference>
<keyword evidence="1" id="KW-1133">Transmembrane helix</keyword>
<keyword evidence="3" id="KW-0575">Peroxidase</keyword>
<evidence type="ECO:0000259" key="2">
    <source>
        <dbReference type="Pfam" id="PF01569"/>
    </source>
</evidence>
<feature type="transmembrane region" description="Helical" evidence="1">
    <location>
        <begin position="30"/>
        <end position="49"/>
    </location>
</feature>
<dbReference type="Gene3D" id="1.20.144.10">
    <property type="entry name" value="Phosphatidic acid phosphatase type 2/haloperoxidase"/>
    <property type="match status" value="1"/>
</dbReference>
<feature type="transmembrane region" description="Helical" evidence="1">
    <location>
        <begin position="101"/>
        <end position="122"/>
    </location>
</feature>
<evidence type="ECO:0000256" key="1">
    <source>
        <dbReference type="SAM" id="Phobius"/>
    </source>
</evidence>
<feature type="transmembrane region" description="Helical" evidence="1">
    <location>
        <begin position="69"/>
        <end position="89"/>
    </location>
</feature>
<keyword evidence="1" id="KW-0472">Membrane</keyword>
<feature type="domain" description="Phosphatidic acid phosphatase type 2/haloperoxidase" evidence="2">
    <location>
        <begin position="109"/>
        <end position="221"/>
    </location>
</feature>
<organism evidence="3">
    <name type="scientific">mine drainage metagenome</name>
    <dbReference type="NCBI Taxonomy" id="410659"/>
    <lineage>
        <taxon>unclassified sequences</taxon>
        <taxon>metagenomes</taxon>
        <taxon>ecological metagenomes</taxon>
    </lineage>
</organism>
<sequence length="238" mass="26338">MALSRVNESPAAPTAGALALQTWRTMMRHVWFKSIGTTAFTWVFFLAYFDLLKHPNGAVTVMPMTALDRWIGFQPWALPFYFSLWLYVSLPPALMATRREIIGFGARMAIVCLIGLGVFYVWPTQVPAFPINWAQHPGFAILRGVDAAGNACPSLHVATAVFAAFWLDWMVPALGFGRRMRCLNMLWCALIVFSTLATKQHVVVDAIAGALLGASVAWATRPRPPSRFARAMQTAPSH</sequence>
<comment type="caution">
    <text evidence="3">The sequence shown here is derived from an EMBL/GenBank/DDBJ whole genome shotgun (WGS) entry which is preliminary data.</text>
</comment>
<name>E6PKV6_9ZZZZ</name>
<proteinExistence type="predicted"/>
<feature type="transmembrane region" description="Helical" evidence="1">
    <location>
        <begin position="147"/>
        <end position="167"/>
    </location>
</feature>
<accession>E6PKV6</accession>
<dbReference type="InterPro" id="IPR000326">
    <property type="entry name" value="PAP2/HPO"/>
</dbReference>
<dbReference type="AlphaFoldDB" id="E6PKV6"/>